<gene>
    <name evidence="2" type="ORF">XM47_00870</name>
</gene>
<reference evidence="2 3" key="1">
    <citation type="submission" date="2015-04" db="EMBL/GenBank/DDBJ databases">
        <title>Draft Genome Sequence of the Novel Agar-Digesting Marine Bacterium Q1.</title>
        <authorList>
            <person name="Li Y."/>
            <person name="Li D."/>
            <person name="Chen G."/>
            <person name="Du Z."/>
        </authorList>
    </citation>
    <scope>NUCLEOTIDE SEQUENCE [LARGE SCALE GENOMIC DNA]</scope>
    <source>
        <strain evidence="2 3">Q1</strain>
    </source>
</reference>
<organism evidence="2 3">
    <name type="scientific">Catenovulum maritimum</name>
    <dbReference type="NCBI Taxonomy" id="1513271"/>
    <lineage>
        <taxon>Bacteria</taxon>
        <taxon>Pseudomonadati</taxon>
        <taxon>Pseudomonadota</taxon>
        <taxon>Gammaproteobacteria</taxon>
        <taxon>Alteromonadales</taxon>
        <taxon>Alteromonadaceae</taxon>
        <taxon>Catenovulum</taxon>
    </lineage>
</organism>
<dbReference type="OrthoDB" id="5958460at2"/>
<dbReference type="EMBL" id="LAZL01000002">
    <property type="protein sequence ID" value="KMT66996.1"/>
    <property type="molecule type" value="Genomic_DNA"/>
</dbReference>
<dbReference type="InterPro" id="IPR028096">
    <property type="entry name" value="EfeO_Cupredoxin"/>
</dbReference>
<evidence type="ECO:0000313" key="2">
    <source>
        <dbReference type="EMBL" id="KMT66996.1"/>
    </source>
</evidence>
<evidence type="ECO:0000259" key="1">
    <source>
        <dbReference type="Pfam" id="PF13473"/>
    </source>
</evidence>
<proteinExistence type="predicted"/>
<dbReference type="Proteomes" id="UP000037600">
    <property type="component" value="Unassembled WGS sequence"/>
</dbReference>
<protein>
    <recommendedName>
        <fullName evidence="1">EfeO-type cupredoxin-like domain-containing protein</fullName>
    </recommendedName>
</protein>
<comment type="caution">
    <text evidence="2">The sequence shown here is derived from an EMBL/GenBank/DDBJ whole genome shotgun (WGS) entry which is preliminary data.</text>
</comment>
<sequence>MLIITHKTKAATQEFRLTLKNHIFTPSEIIIPANTKVKLLIINQDNTIEEFDSFDLNREKVLFPKKIGRVFIGPLLPGRYEYFGEYFPHTARGIVIVEAKHVD</sequence>
<dbReference type="AlphaFoldDB" id="A0A0J8JQI2"/>
<dbReference type="PATRIC" id="fig|1513271.3.peg.184"/>
<dbReference type="STRING" id="1513271.XM47_00870"/>
<name>A0A0J8JQI2_9ALTE</name>
<dbReference type="SUPFAM" id="SSF49503">
    <property type="entry name" value="Cupredoxins"/>
    <property type="match status" value="1"/>
</dbReference>
<dbReference type="Gene3D" id="2.60.40.420">
    <property type="entry name" value="Cupredoxins - blue copper proteins"/>
    <property type="match status" value="1"/>
</dbReference>
<accession>A0A0J8JQI2</accession>
<keyword evidence="3" id="KW-1185">Reference proteome</keyword>
<dbReference type="Pfam" id="PF13473">
    <property type="entry name" value="Cupredoxin_1"/>
    <property type="match status" value="1"/>
</dbReference>
<evidence type="ECO:0000313" key="3">
    <source>
        <dbReference type="Proteomes" id="UP000037600"/>
    </source>
</evidence>
<dbReference type="InterPro" id="IPR008972">
    <property type="entry name" value="Cupredoxin"/>
</dbReference>
<feature type="domain" description="EfeO-type cupredoxin-like" evidence="1">
    <location>
        <begin position="3"/>
        <end position="97"/>
    </location>
</feature>